<feature type="non-terminal residue" evidence="4">
    <location>
        <position position="71"/>
    </location>
</feature>
<evidence type="ECO:0000259" key="3">
    <source>
        <dbReference type="PROSITE" id="PS50850"/>
    </source>
</evidence>
<proteinExistence type="predicted"/>
<sequence>MLYVAAVVGSLGCSALLGLFGRRLTMFSGGVLLLVGAAMSGFSQKFGLFIFFAFFVMVMSLFINKLLPETK</sequence>
<dbReference type="GO" id="GO:0022857">
    <property type="term" value="F:transmembrane transporter activity"/>
    <property type="evidence" value="ECO:0007669"/>
    <property type="project" value="InterPro"/>
</dbReference>
<dbReference type="EMBL" id="LXQA010256974">
    <property type="protein sequence ID" value="MCI38540.1"/>
    <property type="molecule type" value="Genomic_DNA"/>
</dbReference>
<organism evidence="4 5">
    <name type="scientific">Trifolium medium</name>
    <dbReference type="NCBI Taxonomy" id="97028"/>
    <lineage>
        <taxon>Eukaryota</taxon>
        <taxon>Viridiplantae</taxon>
        <taxon>Streptophyta</taxon>
        <taxon>Embryophyta</taxon>
        <taxon>Tracheophyta</taxon>
        <taxon>Spermatophyta</taxon>
        <taxon>Magnoliopsida</taxon>
        <taxon>eudicotyledons</taxon>
        <taxon>Gunneridae</taxon>
        <taxon>Pentapetalae</taxon>
        <taxon>rosids</taxon>
        <taxon>fabids</taxon>
        <taxon>Fabales</taxon>
        <taxon>Fabaceae</taxon>
        <taxon>Papilionoideae</taxon>
        <taxon>50 kb inversion clade</taxon>
        <taxon>NPAAA clade</taxon>
        <taxon>Hologalegina</taxon>
        <taxon>IRL clade</taxon>
        <taxon>Trifolieae</taxon>
        <taxon>Trifolium</taxon>
    </lineage>
</organism>
<name>A0A392RRY4_9FABA</name>
<keyword evidence="2" id="KW-0812">Transmembrane</keyword>
<evidence type="ECO:0000313" key="4">
    <source>
        <dbReference type="EMBL" id="MCI38540.1"/>
    </source>
</evidence>
<dbReference type="InterPro" id="IPR020846">
    <property type="entry name" value="MFS_dom"/>
</dbReference>
<dbReference type="PROSITE" id="PS50850">
    <property type="entry name" value="MFS"/>
    <property type="match status" value="1"/>
</dbReference>
<comment type="subcellular location">
    <subcellularLocation>
        <location evidence="1">Membrane</location>
        <topology evidence="1">Multi-pass membrane protein</topology>
    </subcellularLocation>
</comment>
<evidence type="ECO:0000313" key="5">
    <source>
        <dbReference type="Proteomes" id="UP000265520"/>
    </source>
</evidence>
<dbReference type="Gene3D" id="1.20.1250.20">
    <property type="entry name" value="MFS general substrate transporter like domains"/>
    <property type="match status" value="1"/>
</dbReference>
<feature type="domain" description="Major facilitator superfamily (MFS) profile" evidence="3">
    <location>
        <begin position="1"/>
        <end position="71"/>
    </location>
</feature>
<keyword evidence="5" id="KW-1185">Reference proteome</keyword>
<dbReference type="InterPro" id="IPR036259">
    <property type="entry name" value="MFS_trans_sf"/>
</dbReference>
<evidence type="ECO:0000256" key="1">
    <source>
        <dbReference type="ARBA" id="ARBA00004141"/>
    </source>
</evidence>
<dbReference type="GO" id="GO:0016020">
    <property type="term" value="C:membrane"/>
    <property type="evidence" value="ECO:0007669"/>
    <property type="project" value="UniProtKB-SubCell"/>
</dbReference>
<dbReference type="AlphaFoldDB" id="A0A392RRY4"/>
<keyword evidence="2" id="KW-0472">Membrane</keyword>
<comment type="caution">
    <text evidence="4">The sequence shown here is derived from an EMBL/GenBank/DDBJ whole genome shotgun (WGS) entry which is preliminary data.</text>
</comment>
<reference evidence="4 5" key="1">
    <citation type="journal article" date="2018" name="Front. Plant Sci.">
        <title>Red Clover (Trifolium pratense) and Zigzag Clover (T. medium) - A Picture of Genomic Similarities and Differences.</title>
        <authorList>
            <person name="Dluhosova J."/>
            <person name="Istvanek J."/>
            <person name="Nedelnik J."/>
            <person name="Repkova J."/>
        </authorList>
    </citation>
    <scope>NUCLEOTIDE SEQUENCE [LARGE SCALE GENOMIC DNA]</scope>
    <source>
        <strain evidence="5">cv. 10/8</strain>
        <tissue evidence="4">Leaf</tissue>
    </source>
</reference>
<accession>A0A392RRY4</accession>
<feature type="transmembrane region" description="Helical" evidence="2">
    <location>
        <begin position="48"/>
        <end position="67"/>
    </location>
</feature>
<dbReference type="Proteomes" id="UP000265520">
    <property type="component" value="Unassembled WGS sequence"/>
</dbReference>
<keyword evidence="2" id="KW-1133">Transmembrane helix</keyword>
<protein>
    <submittedName>
        <fullName evidence="4">Hexose transporter</fullName>
    </submittedName>
</protein>
<evidence type="ECO:0000256" key="2">
    <source>
        <dbReference type="SAM" id="Phobius"/>
    </source>
</evidence>
<dbReference type="SUPFAM" id="SSF103473">
    <property type="entry name" value="MFS general substrate transporter"/>
    <property type="match status" value="1"/>
</dbReference>